<accession>A0A2C5Z3X6</accession>
<reference evidence="2 3" key="1">
    <citation type="submission" date="2017-06" db="EMBL/GenBank/DDBJ databases">
        <title>Ant-infecting Ophiocordyceps genomes reveal a high diversity of potential behavioral manipulation genes and a possible major role for enterotoxins.</title>
        <authorList>
            <person name="De Bekker C."/>
            <person name="Evans H.C."/>
            <person name="Brachmann A."/>
            <person name="Hughes D.P."/>
        </authorList>
    </citation>
    <scope>NUCLEOTIDE SEQUENCE [LARGE SCALE GENOMIC DNA]</scope>
    <source>
        <strain evidence="2 3">1348a</strain>
    </source>
</reference>
<evidence type="ECO:0000313" key="3">
    <source>
        <dbReference type="Proteomes" id="UP000224854"/>
    </source>
</evidence>
<dbReference type="OrthoDB" id="5350472at2759"/>
<organism evidence="2 3">
    <name type="scientific">Ophiocordyceps australis</name>
    <dbReference type="NCBI Taxonomy" id="1399860"/>
    <lineage>
        <taxon>Eukaryota</taxon>
        <taxon>Fungi</taxon>
        <taxon>Dikarya</taxon>
        <taxon>Ascomycota</taxon>
        <taxon>Pezizomycotina</taxon>
        <taxon>Sordariomycetes</taxon>
        <taxon>Hypocreomycetidae</taxon>
        <taxon>Hypocreales</taxon>
        <taxon>Ophiocordycipitaceae</taxon>
        <taxon>Ophiocordyceps</taxon>
    </lineage>
</organism>
<comment type="caution">
    <text evidence="2">The sequence shown here is derived from an EMBL/GenBank/DDBJ whole genome shotgun (WGS) entry which is preliminary data.</text>
</comment>
<name>A0A2C5Z3X6_9HYPO</name>
<evidence type="ECO:0000256" key="1">
    <source>
        <dbReference type="SAM" id="MobiDB-lite"/>
    </source>
</evidence>
<dbReference type="AlphaFoldDB" id="A0A2C5Z3X6"/>
<sequence>MSSPISDPPDGWSVNDEEMDRDVHWGANGDGTKVAKSLGITNPVPVMVKSVNAGGDAFVFTAGQTVYLWNMVSNDVFQYTNPSSLNAILAEMRKVGSKRKVDMKLLPEDDV</sequence>
<proteinExistence type="predicted"/>
<gene>
    <name evidence="2" type="ORF">CDD82_4312</name>
</gene>
<protein>
    <submittedName>
        <fullName evidence="2">Uncharacterized protein</fullName>
    </submittedName>
</protein>
<dbReference type="Proteomes" id="UP000224854">
    <property type="component" value="Unassembled WGS sequence"/>
</dbReference>
<evidence type="ECO:0000313" key="2">
    <source>
        <dbReference type="EMBL" id="PHH75717.1"/>
    </source>
</evidence>
<feature type="region of interest" description="Disordered" evidence="1">
    <location>
        <begin position="1"/>
        <end position="28"/>
    </location>
</feature>
<keyword evidence="3" id="KW-1185">Reference proteome</keyword>
<dbReference type="EMBL" id="NJEU01000356">
    <property type="protein sequence ID" value="PHH75717.1"/>
    <property type="molecule type" value="Genomic_DNA"/>
</dbReference>